<evidence type="ECO:0000259" key="4">
    <source>
        <dbReference type="Pfam" id="PF13193"/>
    </source>
</evidence>
<feature type="domain" description="AMP-dependent synthetase/ligase" evidence="3">
    <location>
        <begin position="11"/>
        <end position="101"/>
    </location>
</feature>
<dbReference type="PANTHER" id="PTHR43201:SF5">
    <property type="entry name" value="MEDIUM-CHAIN ACYL-COA LIGASE ACSF2, MITOCHONDRIAL"/>
    <property type="match status" value="1"/>
</dbReference>
<organism evidence="5 6">
    <name type="scientific">Schwartzia succinivorans DSM 10502</name>
    <dbReference type="NCBI Taxonomy" id="1123243"/>
    <lineage>
        <taxon>Bacteria</taxon>
        <taxon>Bacillati</taxon>
        <taxon>Bacillota</taxon>
        <taxon>Negativicutes</taxon>
        <taxon>Selenomonadales</taxon>
        <taxon>Selenomonadaceae</taxon>
        <taxon>Schwartzia</taxon>
    </lineage>
</organism>
<dbReference type="OrthoDB" id="9757771at2"/>
<dbReference type="InterPro" id="IPR045851">
    <property type="entry name" value="AMP-bd_C_sf"/>
</dbReference>
<dbReference type="STRING" id="1123243.SAMN02745190_01946"/>
<reference evidence="5 6" key="1">
    <citation type="submission" date="2016-11" db="EMBL/GenBank/DDBJ databases">
        <authorList>
            <person name="Jaros S."/>
            <person name="Januszkiewicz K."/>
            <person name="Wedrychowicz H."/>
        </authorList>
    </citation>
    <scope>NUCLEOTIDE SEQUENCE [LARGE SCALE GENOMIC DNA]</scope>
    <source>
        <strain evidence="5 6">DSM 10502</strain>
    </source>
</reference>
<dbReference type="Pfam" id="PF13193">
    <property type="entry name" value="AMP-binding_C"/>
    <property type="match status" value="1"/>
</dbReference>
<feature type="domain" description="AMP-dependent synthetase/ligase" evidence="3">
    <location>
        <begin position="130"/>
        <end position="302"/>
    </location>
</feature>
<sequence>MKNYYDMLSAMAERHPDKICLTVDSSRWTYKELKAACDRLAEKLPEDCTGSLLVLADTFAAQLTAFTALQKNGIIPILLHHGMKEEEISSIIKENHLQGIIRLKDDVLSFTPSDEAVCPHNEPDILGVLSSGSTGTPKVMYRTFDSWAGYFPKQNPIFGVNGASRMFLHGSLSFTGNMNSLLSVLFEGGTVITSEHFRCRHWAKLMEEEHADILYLVPSKLHLLTESVKETLPEVRHIFTGSQLLSAQNIRDLKALCSNAELILYYGASELNYITYAVCDNPDRDPRNLGKPFPGIKITVADGLVYVDTKYHVSGIEIPFSVKDTGSLNEKGELIFEGRRDAWINKGGVKISTQRIENLLRTIEGVAACAVLPYEDEVRGMDAAAFIVSEKNASESVIRTEVKRILKPVEVPGRLCFVAEIPLNDRGKVDKKSLFASKPL</sequence>
<accession>A0A1M4Z7Q2</accession>
<evidence type="ECO:0000313" key="6">
    <source>
        <dbReference type="Proteomes" id="UP000184404"/>
    </source>
</evidence>
<feature type="domain" description="AMP-binding enzyme C-terminal" evidence="4">
    <location>
        <begin position="356"/>
        <end position="428"/>
    </location>
</feature>
<keyword evidence="6" id="KW-1185">Reference proteome</keyword>
<dbReference type="RefSeq" id="WP_072936023.1">
    <property type="nucleotide sequence ID" value="NZ_FQUG01000007.1"/>
</dbReference>
<dbReference type="GO" id="GO:0031956">
    <property type="term" value="F:medium-chain fatty acid-CoA ligase activity"/>
    <property type="evidence" value="ECO:0007669"/>
    <property type="project" value="TreeGrafter"/>
</dbReference>
<dbReference type="Pfam" id="PF00501">
    <property type="entry name" value="AMP-binding"/>
    <property type="match status" value="2"/>
</dbReference>
<dbReference type="Gene3D" id="3.40.50.12780">
    <property type="entry name" value="N-terminal domain of ligase-like"/>
    <property type="match status" value="1"/>
</dbReference>
<dbReference type="PANTHER" id="PTHR43201">
    <property type="entry name" value="ACYL-COA SYNTHETASE"/>
    <property type="match status" value="1"/>
</dbReference>
<protein>
    <submittedName>
        <fullName evidence="5">AMP-binding enzyme C-terminal domain-containing protein</fullName>
    </submittedName>
</protein>
<gene>
    <name evidence="5" type="ORF">SAMN02745190_01946</name>
</gene>
<dbReference type="Gene3D" id="3.30.300.30">
    <property type="match status" value="1"/>
</dbReference>
<dbReference type="Proteomes" id="UP000184404">
    <property type="component" value="Unassembled WGS sequence"/>
</dbReference>
<comment type="similarity">
    <text evidence="1">Belongs to the ATP-dependent AMP-binding enzyme family.</text>
</comment>
<dbReference type="SUPFAM" id="SSF56801">
    <property type="entry name" value="Acetyl-CoA synthetase-like"/>
    <property type="match status" value="1"/>
</dbReference>
<keyword evidence="2" id="KW-0436">Ligase</keyword>
<evidence type="ECO:0000313" key="5">
    <source>
        <dbReference type="EMBL" id="SHF13817.1"/>
    </source>
</evidence>
<dbReference type="InterPro" id="IPR000873">
    <property type="entry name" value="AMP-dep_synth/lig_dom"/>
</dbReference>
<dbReference type="InterPro" id="IPR025110">
    <property type="entry name" value="AMP-bd_C"/>
</dbReference>
<proteinExistence type="inferred from homology"/>
<dbReference type="EMBL" id="FQUG01000007">
    <property type="protein sequence ID" value="SHF13817.1"/>
    <property type="molecule type" value="Genomic_DNA"/>
</dbReference>
<dbReference type="GO" id="GO:0006631">
    <property type="term" value="P:fatty acid metabolic process"/>
    <property type="evidence" value="ECO:0007669"/>
    <property type="project" value="TreeGrafter"/>
</dbReference>
<evidence type="ECO:0000259" key="3">
    <source>
        <dbReference type="Pfam" id="PF00501"/>
    </source>
</evidence>
<dbReference type="AlphaFoldDB" id="A0A1M4Z7Q2"/>
<evidence type="ECO:0000256" key="2">
    <source>
        <dbReference type="ARBA" id="ARBA00022598"/>
    </source>
</evidence>
<evidence type="ECO:0000256" key="1">
    <source>
        <dbReference type="ARBA" id="ARBA00006432"/>
    </source>
</evidence>
<name>A0A1M4Z7Q2_9FIRM</name>
<dbReference type="InterPro" id="IPR042099">
    <property type="entry name" value="ANL_N_sf"/>
</dbReference>